<keyword evidence="1" id="KW-0812">Transmembrane</keyword>
<dbReference type="EMBL" id="JACHLP010000006">
    <property type="protein sequence ID" value="MBB4844594.1"/>
    <property type="molecule type" value="Genomic_DNA"/>
</dbReference>
<reference evidence="3 4" key="1">
    <citation type="submission" date="2020-08" db="EMBL/GenBank/DDBJ databases">
        <title>Functional genomics of gut bacteria from endangered species of beetles.</title>
        <authorList>
            <person name="Carlos-Shanley C."/>
        </authorList>
    </citation>
    <scope>NUCLEOTIDE SEQUENCE [LARGE SCALE GENOMIC DNA]</scope>
    <source>
        <strain evidence="3 4">S00239</strain>
    </source>
</reference>
<dbReference type="AlphaFoldDB" id="A0A840L7P9"/>
<accession>A0A840L7P9</accession>
<dbReference type="Proteomes" id="UP000562027">
    <property type="component" value="Unassembled WGS sequence"/>
</dbReference>
<feature type="transmembrane region" description="Helical" evidence="1">
    <location>
        <begin position="118"/>
        <end position="139"/>
    </location>
</feature>
<proteinExistence type="predicted"/>
<feature type="transmembrane region" description="Helical" evidence="1">
    <location>
        <begin position="151"/>
        <end position="172"/>
    </location>
</feature>
<evidence type="ECO:0000256" key="1">
    <source>
        <dbReference type="SAM" id="Phobius"/>
    </source>
</evidence>
<feature type="transmembrane region" description="Helical" evidence="1">
    <location>
        <begin position="37"/>
        <end position="55"/>
    </location>
</feature>
<evidence type="ECO:0000313" key="4">
    <source>
        <dbReference type="Proteomes" id="UP000562027"/>
    </source>
</evidence>
<dbReference type="InterPro" id="IPR025196">
    <property type="entry name" value="DUF4126"/>
</dbReference>
<evidence type="ECO:0000259" key="2">
    <source>
        <dbReference type="Pfam" id="PF13548"/>
    </source>
</evidence>
<keyword evidence="4" id="KW-1185">Reference proteome</keyword>
<feature type="transmembrane region" description="Helical" evidence="1">
    <location>
        <begin position="178"/>
        <end position="200"/>
    </location>
</feature>
<protein>
    <recommendedName>
        <fullName evidence="2">DUF4126 domain-containing protein</fullName>
    </recommendedName>
</protein>
<keyword evidence="1" id="KW-1133">Transmembrane helix</keyword>
<keyword evidence="1" id="KW-0472">Membrane</keyword>
<organism evidence="3 4">
    <name type="scientific">Roseateles oligotrophus</name>
    <dbReference type="NCBI Taxonomy" id="1769250"/>
    <lineage>
        <taxon>Bacteria</taxon>
        <taxon>Pseudomonadati</taxon>
        <taxon>Pseudomonadota</taxon>
        <taxon>Betaproteobacteria</taxon>
        <taxon>Burkholderiales</taxon>
        <taxon>Sphaerotilaceae</taxon>
        <taxon>Roseateles</taxon>
    </lineage>
</organism>
<feature type="domain" description="DUF4126" evidence="2">
    <location>
        <begin position="23"/>
        <end position="192"/>
    </location>
</feature>
<sequence>MNLPSLPFDLPHAWSSLTSAQLLALAAAVGWASGLRLYLVVFLLGFSGFMGWLPLPPGLQVLASPWVMGAAGLMLFIEFFADKIPGLDSLWDAVHTFIRIPAGAALAAGMLGTDSQTWGLMAALMGGTLAATAHAAKASTRAVANTSPEPFSNIALSLGGDALVPSMLWLAYTSPLYFFGALAVLLLVMGVLIVVLFRFLSAGFRRLTGRRLSPSP</sequence>
<dbReference type="Pfam" id="PF13548">
    <property type="entry name" value="DUF4126"/>
    <property type="match status" value="1"/>
</dbReference>
<name>A0A840L7P9_9BURK</name>
<evidence type="ECO:0000313" key="3">
    <source>
        <dbReference type="EMBL" id="MBB4844594.1"/>
    </source>
</evidence>
<feature type="transmembrane region" description="Helical" evidence="1">
    <location>
        <begin position="12"/>
        <end position="30"/>
    </location>
</feature>
<dbReference type="RefSeq" id="WP_184301209.1">
    <property type="nucleotide sequence ID" value="NZ_JACHLP010000006.1"/>
</dbReference>
<gene>
    <name evidence="3" type="ORF">HNP55_003138</name>
</gene>
<comment type="caution">
    <text evidence="3">The sequence shown here is derived from an EMBL/GenBank/DDBJ whole genome shotgun (WGS) entry which is preliminary data.</text>
</comment>